<evidence type="ECO:0000256" key="1">
    <source>
        <dbReference type="SAM" id="MobiDB-lite"/>
    </source>
</evidence>
<feature type="compositionally biased region" description="Polar residues" evidence="1">
    <location>
        <begin position="36"/>
        <end position="46"/>
    </location>
</feature>
<protein>
    <recommendedName>
        <fullName evidence="4">Secreted protein</fullName>
    </recommendedName>
</protein>
<reference evidence="2 3" key="1">
    <citation type="submission" date="2024-04" db="EMBL/GenBank/DDBJ databases">
        <title>Phyllosticta paracitricarpa is synonymous to the EU quarantine fungus P. citricarpa based on phylogenomic analyses.</title>
        <authorList>
            <consortium name="Lawrence Berkeley National Laboratory"/>
            <person name="Van ingen-buijs V.A."/>
            <person name="Van westerhoven A.C."/>
            <person name="Haridas S."/>
            <person name="Skiadas P."/>
            <person name="Martin F."/>
            <person name="Groenewald J.Z."/>
            <person name="Crous P.W."/>
            <person name="Seidl M.F."/>
        </authorList>
    </citation>
    <scope>NUCLEOTIDE SEQUENCE [LARGE SCALE GENOMIC DNA]</scope>
    <source>
        <strain evidence="2 3">CBS 141358</strain>
    </source>
</reference>
<dbReference type="EMBL" id="JBBPBF010000055">
    <property type="protein sequence ID" value="KAK7606118.1"/>
    <property type="molecule type" value="Genomic_DNA"/>
</dbReference>
<evidence type="ECO:0008006" key="4">
    <source>
        <dbReference type="Google" id="ProtNLM"/>
    </source>
</evidence>
<organism evidence="2 3">
    <name type="scientific">Phyllosticta paracitricarpa</name>
    <dbReference type="NCBI Taxonomy" id="2016321"/>
    <lineage>
        <taxon>Eukaryota</taxon>
        <taxon>Fungi</taxon>
        <taxon>Dikarya</taxon>
        <taxon>Ascomycota</taxon>
        <taxon>Pezizomycotina</taxon>
        <taxon>Dothideomycetes</taxon>
        <taxon>Dothideomycetes incertae sedis</taxon>
        <taxon>Botryosphaeriales</taxon>
        <taxon>Phyllostictaceae</taxon>
        <taxon>Phyllosticta</taxon>
    </lineage>
</organism>
<feature type="region of interest" description="Disordered" evidence="1">
    <location>
        <begin position="36"/>
        <end position="71"/>
    </location>
</feature>
<gene>
    <name evidence="2" type="ORF">JOL62DRAFT_616477</name>
</gene>
<name>A0ABR1MUJ3_9PEZI</name>
<accession>A0ABR1MUJ3</accession>
<evidence type="ECO:0000313" key="3">
    <source>
        <dbReference type="Proteomes" id="UP001367316"/>
    </source>
</evidence>
<sequence length="71" mass="8053">MFAITFSASRSSAFATRATAVLVWFAPRNIAIPSAVQYSPMSQRPHPSSDWEEEQDWDVDRPPPPTKHQRP</sequence>
<comment type="caution">
    <text evidence="2">The sequence shown here is derived from an EMBL/GenBank/DDBJ whole genome shotgun (WGS) entry which is preliminary data.</text>
</comment>
<evidence type="ECO:0000313" key="2">
    <source>
        <dbReference type="EMBL" id="KAK7606118.1"/>
    </source>
</evidence>
<proteinExistence type="predicted"/>
<feature type="compositionally biased region" description="Pro residues" evidence="1">
    <location>
        <begin position="62"/>
        <end position="71"/>
    </location>
</feature>
<dbReference type="Proteomes" id="UP001367316">
    <property type="component" value="Unassembled WGS sequence"/>
</dbReference>
<keyword evidence="3" id="KW-1185">Reference proteome</keyword>